<dbReference type="Proteomes" id="UP001417504">
    <property type="component" value="Unassembled WGS sequence"/>
</dbReference>
<dbReference type="EMBL" id="JBBNAE010000006">
    <property type="protein sequence ID" value="KAK9116477.1"/>
    <property type="molecule type" value="Genomic_DNA"/>
</dbReference>
<feature type="region of interest" description="Disordered" evidence="1">
    <location>
        <begin position="140"/>
        <end position="159"/>
    </location>
</feature>
<dbReference type="AlphaFoldDB" id="A0AAP0IL05"/>
<evidence type="ECO:0000256" key="1">
    <source>
        <dbReference type="SAM" id="MobiDB-lite"/>
    </source>
</evidence>
<organism evidence="2 3">
    <name type="scientific">Stephania japonica</name>
    <dbReference type="NCBI Taxonomy" id="461633"/>
    <lineage>
        <taxon>Eukaryota</taxon>
        <taxon>Viridiplantae</taxon>
        <taxon>Streptophyta</taxon>
        <taxon>Embryophyta</taxon>
        <taxon>Tracheophyta</taxon>
        <taxon>Spermatophyta</taxon>
        <taxon>Magnoliopsida</taxon>
        <taxon>Ranunculales</taxon>
        <taxon>Menispermaceae</taxon>
        <taxon>Menispermoideae</taxon>
        <taxon>Cissampelideae</taxon>
        <taxon>Stephania</taxon>
    </lineage>
</organism>
<sequence>MAREDTATTKNYWRYKVSDSIEEFESSCTPGDRVYGGSVDCYLEIVVVKGSSVVEIVMGAMLEVIGVISLMNEAKEWRKKSFPFYNDCCVIFENDRATGEDAVAAEDAIEEVEIFNSSSDNDFEVVRTTEMPYAIEEVEMTSTTSRSRTTTHDGNGNPYKKKNKVSGYTYLGNQMVVAAQVVASEISKLFDALRMEHSMHTSFLAAMGEVNELNDVEKAIYGSKIMRRVEHMAVFLNLKPELRYNWVHAMFD</sequence>
<evidence type="ECO:0000313" key="3">
    <source>
        <dbReference type="Proteomes" id="UP001417504"/>
    </source>
</evidence>
<gene>
    <name evidence="2" type="ORF">Sjap_015424</name>
</gene>
<reference evidence="2 3" key="1">
    <citation type="submission" date="2024-01" db="EMBL/GenBank/DDBJ databases">
        <title>Genome assemblies of Stephania.</title>
        <authorList>
            <person name="Yang L."/>
        </authorList>
    </citation>
    <scope>NUCLEOTIDE SEQUENCE [LARGE SCALE GENOMIC DNA]</scope>
    <source>
        <strain evidence="2">QJT</strain>
        <tissue evidence="2">Leaf</tissue>
    </source>
</reference>
<evidence type="ECO:0000313" key="2">
    <source>
        <dbReference type="EMBL" id="KAK9116477.1"/>
    </source>
</evidence>
<dbReference type="PANTHER" id="PTHR46250">
    <property type="entry name" value="MYB/SANT-LIKE DNA-BINDING DOMAIN PROTEIN-RELATED"/>
    <property type="match status" value="1"/>
</dbReference>
<proteinExistence type="predicted"/>
<accession>A0AAP0IL05</accession>
<comment type="caution">
    <text evidence="2">The sequence shown here is derived from an EMBL/GenBank/DDBJ whole genome shotgun (WGS) entry which is preliminary data.</text>
</comment>
<name>A0AAP0IL05_9MAGN</name>
<protein>
    <submittedName>
        <fullName evidence="2">Uncharacterized protein</fullName>
    </submittedName>
</protein>
<keyword evidence="3" id="KW-1185">Reference proteome</keyword>